<dbReference type="InterPro" id="IPR036250">
    <property type="entry name" value="AcylCo_DH-like_C"/>
</dbReference>
<evidence type="ECO:0000259" key="3">
    <source>
        <dbReference type="Pfam" id="PF02771"/>
    </source>
</evidence>
<dbReference type="Pfam" id="PF02771">
    <property type="entry name" value="Acyl-CoA_dh_N"/>
    <property type="match status" value="1"/>
</dbReference>
<dbReference type="eggNOG" id="COG1960">
    <property type="taxonomic scope" value="Bacteria"/>
</dbReference>
<dbReference type="RefSeq" id="WP_043570199.1">
    <property type="nucleotide sequence ID" value="NZ_CP022752.1"/>
</dbReference>
<dbReference type="Proteomes" id="UP000215043">
    <property type="component" value="Chromosome"/>
</dbReference>
<protein>
    <submittedName>
        <fullName evidence="5">Monooxygenase</fullName>
    </submittedName>
</protein>
<dbReference type="InterPro" id="IPR013107">
    <property type="entry name" value="Acyl-CoA_DH_C"/>
</dbReference>
<dbReference type="PIRSF" id="PIRSF016578">
    <property type="entry name" value="HsaA"/>
    <property type="match status" value="1"/>
</dbReference>
<dbReference type="InterPro" id="IPR037069">
    <property type="entry name" value="AcylCoA_DH/ox_N_sf"/>
</dbReference>
<dbReference type="InterPro" id="IPR046373">
    <property type="entry name" value="Acyl-CoA_Oxase/DH_mid-dom_sf"/>
</dbReference>
<feature type="domain" description="Acyl-CoA dehydrogenase/oxidase N-terminal" evidence="3">
    <location>
        <begin position="38"/>
        <end position="131"/>
    </location>
</feature>
<dbReference type="GO" id="GO:0050660">
    <property type="term" value="F:flavin adenine dinucleotide binding"/>
    <property type="evidence" value="ECO:0007669"/>
    <property type="project" value="InterPro"/>
</dbReference>
<reference evidence="5 8" key="2">
    <citation type="submission" date="2017-08" db="EMBL/GenBank/DDBJ databases">
        <title>The complete genome sequence of moderately halophilic actinomycete Actinopolyspora erythraea YIM 90600, the producer of novel erythromycin, novel actinopolysporins A-C and tubercidin.</title>
        <authorList>
            <person name="Yin M."/>
            <person name="Tang S."/>
        </authorList>
    </citation>
    <scope>NUCLEOTIDE SEQUENCE [LARGE SCALE GENOMIC DNA]</scope>
    <source>
        <strain evidence="5 8">YIM 90600</strain>
    </source>
</reference>
<dbReference type="Pfam" id="PF08028">
    <property type="entry name" value="Acyl-CoA_dh_2"/>
    <property type="match status" value="1"/>
</dbReference>
<dbReference type="GO" id="GO:0004497">
    <property type="term" value="F:monooxygenase activity"/>
    <property type="evidence" value="ECO:0007669"/>
    <property type="project" value="UniProtKB-KW"/>
</dbReference>
<keyword evidence="5" id="KW-0503">Monooxygenase</keyword>
<evidence type="ECO:0000259" key="4">
    <source>
        <dbReference type="Pfam" id="PF08028"/>
    </source>
</evidence>
<dbReference type="Proteomes" id="UP000029737">
    <property type="component" value="Unassembled WGS sequence"/>
</dbReference>
<dbReference type="InterPro" id="IPR013786">
    <property type="entry name" value="AcylCoA_DH/ox_N"/>
</dbReference>
<name>A0A099DB86_9ACTN</name>
<dbReference type="Gene3D" id="1.10.540.10">
    <property type="entry name" value="Acyl-CoA dehydrogenase/oxidase, N-terminal domain"/>
    <property type="match status" value="1"/>
</dbReference>
<dbReference type="FunFam" id="1.10.540.10:FF:000025">
    <property type="entry name" value="Related to Dibenzothiophene desulfurization enzyme C"/>
    <property type="match status" value="1"/>
</dbReference>
<dbReference type="FunFam" id="2.40.110.10:FF:000020">
    <property type="entry name" value="Putative acyl-CoA dehydrogenase YdbM"/>
    <property type="match status" value="1"/>
</dbReference>
<evidence type="ECO:0000313" key="6">
    <source>
        <dbReference type="EMBL" id="KGI82640.1"/>
    </source>
</evidence>
<organism evidence="5 8">
    <name type="scientific">Actinopolyspora erythraea</name>
    <dbReference type="NCBI Taxonomy" id="414996"/>
    <lineage>
        <taxon>Bacteria</taxon>
        <taxon>Bacillati</taxon>
        <taxon>Actinomycetota</taxon>
        <taxon>Actinomycetes</taxon>
        <taxon>Actinopolysporales</taxon>
        <taxon>Actinopolysporaceae</taxon>
        <taxon>Actinopolyspora</taxon>
    </lineage>
</organism>
<keyword evidence="1" id="KW-0285">Flavoprotein</keyword>
<dbReference type="HOGENOM" id="CLU_018204_10_1_11"/>
<evidence type="ECO:0000313" key="8">
    <source>
        <dbReference type="Proteomes" id="UP000215043"/>
    </source>
</evidence>
<feature type="domain" description="Acyl-CoA dehydrogenase C-terminal" evidence="4">
    <location>
        <begin position="252"/>
        <end position="385"/>
    </location>
</feature>
<dbReference type="AlphaFoldDB" id="A0A099DB86"/>
<proteinExistence type="predicted"/>
<dbReference type="Gene3D" id="1.20.140.10">
    <property type="entry name" value="Butyryl-CoA Dehydrogenase, subunit A, domain 3"/>
    <property type="match status" value="1"/>
</dbReference>
<dbReference type="Gene3D" id="2.40.110.10">
    <property type="entry name" value="Butyryl-CoA Dehydrogenase, subunit A, domain 2"/>
    <property type="match status" value="1"/>
</dbReference>
<dbReference type="OrthoDB" id="571684at2"/>
<dbReference type="PANTHER" id="PTHR43884:SF12">
    <property type="entry name" value="ISOVALERYL-COA DEHYDROGENASE, MITOCHONDRIAL-RELATED"/>
    <property type="match status" value="1"/>
</dbReference>
<dbReference type="InterPro" id="IPR009100">
    <property type="entry name" value="AcylCoA_DH/oxidase_NM_dom_sf"/>
</dbReference>
<keyword evidence="7" id="KW-1185">Reference proteome</keyword>
<evidence type="ECO:0000313" key="5">
    <source>
        <dbReference type="EMBL" id="ASU80275.1"/>
    </source>
</evidence>
<keyword evidence="2" id="KW-0560">Oxidoreductase</keyword>
<evidence type="ECO:0000313" key="7">
    <source>
        <dbReference type="Proteomes" id="UP000029737"/>
    </source>
</evidence>
<dbReference type="GO" id="GO:0006552">
    <property type="term" value="P:L-leucine catabolic process"/>
    <property type="evidence" value="ECO:0007669"/>
    <property type="project" value="TreeGrafter"/>
</dbReference>
<evidence type="ECO:0000256" key="2">
    <source>
        <dbReference type="ARBA" id="ARBA00023002"/>
    </source>
</evidence>
<dbReference type="PANTHER" id="PTHR43884">
    <property type="entry name" value="ACYL-COA DEHYDROGENASE"/>
    <property type="match status" value="1"/>
</dbReference>
<dbReference type="SUPFAM" id="SSF47203">
    <property type="entry name" value="Acyl-CoA dehydrogenase C-terminal domain-like"/>
    <property type="match status" value="1"/>
</dbReference>
<sequence length="411" mass="45687">MTITVGSQTFLNPQSPGHWTVRPTTAREWEQRAYEVAEILAVDAAERDRANQTPYAEVALLKDSGLTTLLGPTEHGGGGQEWSTAFRVVRAVSTADGSIGHLLGYHYQWNFVPRFIGTPEQAARFEAEVARNNLFLAGAINSRDKDVVITDKGDHLVFNGKKFFATGARVSDLTCLEGVIEGTGTHVFAMVPSQQPGLTPMNNWDNMGQRLTESGGMFIENIHVPWEDALGFVDGEFRSTPYGTMQIPTGQLVMASFWLGIARGALNETVKYTLTNGKPWGGYEHTYDEPSVIDTIGDLTAKLWAAEALVDQVAQENVEIHRDPAALTERGRGEHKIRTAAVKSRADEVALEITTRIFEVSRARSTATKYGFDRFWRNVRTHTVHDPVAYQRRELGRYQLCNEVPEPGWYS</sequence>
<reference evidence="6 7" key="1">
    <citation type="journal article" date="2014" name="PLoS ONE">
        <title>Identification and Characterization of a New Erythromycin Biosynthetic Gene Cluster in Actinopolyspora erythraea YIM90600, a Novel Erythronolide-Producing Halophilic Actinomycete Isolated from Salt Field.</title>
        <authorList>
            <person name="Chen D."/>
            <person name="Feng J."/>
            <person name="Huang L."/>
            <person name="Zhang Q."/>
            <person name="Wu J."/>
            <person name="Zhu X."/>
            <person name="Duan Y."/>
            <person name="Xu Z."/>
        </authorList>
    </citation>
    <scope>NUCLEOTIDE SEQUENCE [LARGE SCALE GENOMIC DNA]</scope>
    <source>
        <strain evidence="6 7">YIM90600</strain>
    </source>
</reference>
<gene>
    <name evidence="5" type="ORF">CDG81_20620</name>
    <name evidence="6" type="ORF">IL38_04260</name>
</gene>
<evidence type="ECO:0000256" key="1">
    <source>
        <dbReference type="ARBA" id="ARBA00022630"/>
    </source>
</evidence>
<dbReference type="GO" id="GO:0008470">
    <property type="term" value="F:3-methylbutanoyl-CoA dehydrogenase activity"/>
    <property type="evidence" value="ECO:0007669"/>
    <property type="project" value="TreeGrafter"/>
</dbReference>
<dbReference type="KEGG" id="aey:CDG81_20620"/>
<dbReference type="EMBL" id="JPMV01000010">
    <property type="protein sequence ID" value="KGI82640.1"/>
    <property type="molecule type" value="Genomic_DNA"/>
</dbReference>
<dbReference type="EMBL" id="CP022752">
    <property type="protein sequence ID" value="ASU80275.1"/>
    <property type="molecule type" value="Genomic_DNA"/>
</dbReference>
<accession>A0A099DB86</accession>
<dbReference type="SUPFAM" id="SSF56645">
    <property type="entry name" value="Acyl-CoA dehydrogenase NM domain-like"/>
    <property type="match status" value="1"/>
</dbReference>